<dbReference type="OrthoDB" id="10004862at2759"/>
<dbReference type="EMBL" id="BAUL01000061">
    <property type="protein sequence ID" value="GAD93545.1"/>
    <property type="molecule type" value="Genomic_DNA"/>
</dbReference>
<name>V5HV50_BYSSN</name>
<evidence type="ECO:0000256" key="1">
    <source>
        <dbReference type="ARBA" id="ARBA00023002"/>
    </source>
</evidence>
<feature type="region of interest" description="Disordered" evidence="2">
    <location>
        <begin position="735"/>
        <end position="772"/>
    </location>
</feature>
<dbReference type="InterPro" id="IPR025337">
    <property type="entry name" value="Questin_oxidase-like"/>
</dbReference>
<feature type="compositionally biased region" description="Basic and acidic residues" evidence="2">
    <location>
        <begin position="934"/>
        <end position="951"/>
    </location>
</feature>
<feature type="compositionally biased region" description="Low complexity" evidence="2">
    <location>
        <begin position="861"/>
        <end position="886"/>
    </location>
</feature>
<feature type="region of interest" description="Disordered" evidence="2">
    <location>
        <begin position="437"/>
        <end position="470"/>
    </location>
</feature>
<protein>
    <submittedName>
        <fullName evidence="3">HypA-like protein, putative</fullName>
    </submittedName>
</protein>
<gene>
    <name evidence="3" type="ORF">PVAR5_2157</name>
</gene>
<evidence type="ECO:0000313" key="4">
    <source>
        <dbReference type="Proteomes" id="UP000018001"/>
    </source>
</evidence>
<organism evidence="3 4">
    <name type="scientific">Byssochlamys spectabilis (strain No. 5 / NBRC 109023)</name>
    <name type="common">Paecilomyces variotii</name>
    <dbReference type="NCBI Taxonomy" id="1356009"/>
    <lineage>
        <taxon>Eukaryota</taxon>
        <taxon>Fungi</taxon>
        <taxon>Dikarya</taxon>
        <taxon>Ascomycota</taxon>
        <taxon>Pezizomycotina</taxon>
        <taxon>Eurotiomycetes</taxon>
        <taxon>Eurotiomycetidae</taxon>
        <taxon>Eurotiales</taxon>
        <taxon>Thermoascaceae</taxon>
        <taxon>Paecilomyces</taxon>
    </lineage>
</organism>
<feature type="compositionally biased region" description="Basic and acidic residues" evidence="2">
    <location>
        <begin position="519"/>
        <end position="528"/>
    </location>
</feature>
<keyword evidence="4" id="KW-1185">Reference proteome</keyword>
<dbReference type="eggNOG" id="ENOG502SEIT">
    <property type="taxonomic scope" value="Eukaryota"/>
</dbReference>
<dbReference type="HOGENOM" id="CLU_309718_0_0_1"/>
<evidence type="ECO:0000313" key="3">
    <source>
        <dbReference type="EMBL" id="GAD93545.1"/>
    </source>
</evidence>
<sequence length="951" mass="108674">MATPRRIHIGSPQPSVFTSDVKPESAAVATEILQNDLESHHIFFGPDKLHNHLTAQTLTLYALGATPEQLWAAFHCNKKLQDPALPTDEFVVLAMSDKPKFKEFLGDDTNYPHFLAFFQREIETKGLGETIREHLLLGDDHANNILVRLFSGYMHPFIRFGLGIEWGQPAIIAASLAESAVQEPTVGEYLLRAERTAKDLPEDKKTQDAIGILDEIRGDDRLRSAAQWVDTNKARDGVLKRAPDEMNRYASRYATSPERLDEAIAQMINATAYMSGGAQNPPKQVRFDFTFIHALNASVFYKTINSLPYITPSDKVRLLEFKVRCDILMYAAHNAPKLVLSPIMSYEDERDWRTMFDIIIKLPNEDVHTAKTLRAIANGERICKPFEKGGRERGFFVVDNMWIKMANLLIDSIKNHQSWITVSGFEQSWVHMQNQSGIMAGSPEDNKASNQQQQQPQRSSPPPQPKSWHEEENPFVAFRRYADEQISSMLQSVMGLPSAVSQPTADHWMIFADDSNYKDNARQRRSGESDNAGTGSTHEDGYSADKNYGSDYDRSSSSAKWPGWSRRSDYDDFDRWRWQTHRSRPFDFFGLDSFFDKPWFDDRFPFSTGLFNPFWDAFEEAEAGAWPVPYLLFSPYSPLHLERQSRLRANRDKGIVSSLFSSLNLTSEEDPHEPHWRDAFEDLLRLENGKAMLDRDSESSRRKETGSNWLRGLVERGSLGDKWKHIPTANGNGYLDMLYGSQGQEENKDNNRALPSPESKGPVQGDSERFESTSELDLYDRFLQDIEAREKEYVREFSQSPLLRLLHEERQRYRDEIEERRRRLQRLSKEDGSQDNETWLDLVSGGNKHSVPETRNDSTESASTHPDTATASTTSSTPVVVSTMTSTERRTLPDGTVQTKTIKTKRFADGREESNESVEVLNPQHSFQQQSENSDSRGSEKGSRRGWFWKE</sequence>
<feature type="region of interest" description="Disordered" evidence="2">
    <location>
        <begin position="826"/>
        <end position="951"/>
    </location>
</feature>
<dbReference type="GO" id="GO:0016491">
    <property type="term" value="F:oxidoreductase activity"/>
    <property type="evidence" value="ECO:0007669"/>
    <property type="project" value="UniProtKB-KW"/>
</dbReference>
<dbReference type="AlphaFoldDB" id="V5HV50"/>
<proteinExistence type="predicted"/>
<dbReference type="Proteomes" id="UP000018001">
    <property type="component" value="Unassembled WGS sequence"/>
</dbReference>
<accession>V5HV50</accession>
<feature type="compositionally biased region" description="Polar residues" evidence="2">
    <location>
        <begin position="923"/>
        <end position="933"/>
    </location>
</feature>
<dbReference type="PANTHER" id="PTHR35870">
    <property type="entry name" value="PROTEIN, PUTATIVE (AFU_ORTHOLOGUE AFUA_5G03330)-RELATED"/>
    <property type="match status" value="1"/>
</dbReference>
<comment type="caution">
    <text evidence="3">The sequence shown here is derived from an EMBL/GenBank/DDBJ whole genome shotgun (WGS) entry which is preliminary data.</text>
</comment>
<evidence type="ECO:0000256" key="2">
    <source>
        <dbReference type="SAM" id="MobiDB-lite"/>
    </source>
</evidence>
<reference evidence="4" key="1">
    <citation type="journal article" date="2014" name="Genome Announc.">
        <title>Draft genome sequence of the formaldehyde-resistant fungus Byssochlamys spectabilis No. 5 (anamorph Paecilomyces variotii No. 5) (NBRC109023).</title>
        <authorList>
            <person name="Oka T."/>
            <person name="Ekino K."/>
            <person name="Fukuda K."/>
            <person name="Nomura Y."/>
        </authorList>
    </citation>
    <scope>NUCLEOTIDE SEQUENCE [LARGE SCALE GENOMIC DNA]</scope>
    <source>
        <strain evidence="4">No. 5 / NBRC 109023</strain>
    </source>
</reference>
<keyword evidence="1" id="KW-0560">Oxidoreductase</keyword>
<dbReference type="InParanoid" id="V5HV50"/>
<dbReference type="Pfam" id="PF14027">
    <property type="entry name" value="Questin_oxidase"/>
    <property type="match status" value="1"/>
</dbReference>
<dbReference type="PANTHER" id="PTHR35870:SF1">
    <property type="entry name" value="PROTEIN, PUTATIVE (AFU_ORTHOLOGUE AFUA_5G03330)-RELATED"/>
    <property type="match status" value="1"/>
</dbReference>
<feature type="region of interest" description="Disordered" evidence="2">
    <location>
        <begin position="519"/>
        <end position="566"/>
    </location>
</feature>